<evidence type="ECO:0000259" key="1">
    <source>
        <dbReference type="Pfam" id="PF13472"/>
    </source>
</evidence>
<dbReference type="Gene3D" id="3.40.50.1110">
    <property type="entry name" value="SGNH hydrolase"/>
    <property type="match status" value="1"/>
</dbReference>
<evidence type="ECO:0000313" key="2">
    <source>
        <dbReference type="EMBL" id="CAF9924441.1"/>
    </source>
</evidence>
<keyword evidence="3" id="KW-1185">Reference proteome</keyword>
<name>A0A8H3FNT8_9LECA</name>
<proteinExistence type="predicted"/>
<sequence length="230" mass="25340">MATPIRILCFGASITAGWNQLGLRYYPYASTLEARLKEAFPNAHFNIQVDGLPGDTVIQGQYTKRLHSLMSSATTTYDWIIMQGGGNDLASCREPEEIFNALKEVWSIAFAAGSKVVALTVTNTVGESEGLARRYNALNRLIVGGEHEKLYSVDVASMLPPATMENVTMGKIYDRDGVHLGRKGYEMMGDVIASSLVEMIRAERHGKDTGDSIDHKLTHHFNASKLWDDA</sequence>
<feature type="domain" description="SGNH hydrolase-type esterase" evidence="1">
    <location>
        <begin position="9"/>
        <end position="186"/>
    </location>
</feature>
<dbReference type="PANTHER" id="PTHR30383:SF19">
    <property type="entry name" value="FIBRONECTIN TYPE-III DOMAIN-CONTAINING PROTEIN"/>
    <property type="match status" value="1"/>
</dbReference>
<dbReference type="EMBL" id="CAJPDR010000190">
    <property type="protein sequence ID" value="CAF9924441.1"/>
    <property type="molecule type" value="Genomic_DNA"/>
</dbReference>
<dbReference type="OrthoDB" id="408760at2759"/>
<dbReference type="CDD" id="cd00229">
    <property type="entry name" value="SGNH_hydrolase"/>
    <property type="match status" value="1"/>
</dbReference>
<dbReference type="Pfam" id="PF13472">
    <property type="entry name" value="Lipase_GDSL_2"/>
    <property type="match status" value="1"/>
</dbReference>
<dbReference type="InterPro" id="IPR051532">
    <property type="entry name" value="Ester_Hydrolysis_Enzymes"/>
</dbReference>
<organism evidence="2 3">
    <name type="scientific">Alectoria fallacina</name>
    <dbReference type="NCBI Taxonomy" id="1903189"/>
    <lineage>
        <taxon>Eukaryota</taxon>
        <taxon>Fungi</taxon>
        <taxon>Dikarya</taxon>
        <taxon>Ascomycota</taxon>
        <taxon>Pezizomycotina</taxon>
        <taxon>Lecanoromycetes</taxon>
        <taxon>OSLEUM clade</taxon>
        <taxon>Lecanoromycetidae</taxon>
        <taxon>Lecanorales</taxon>
        <taxon>Lecanorineae</taxon>
        <taxon>Parmeliaceae</taxon>
        <taxon>Alectoria</taxon>
    </lineage>
</organism>
<reference evidence="2" key="1">
    <citation type="submission" date="2021-03" db="EMBL/GenBank/DDBJ databases">
        <authorList>
            <person name="Tagirdzhanova G."/>
        </authorList>
    </citation>
    <scope>NUCLEOTIDE SEQUENCE</scope>
</reference>
<accession>A0A8H3FNT8</accession>
<dbReference type="Proteomes" id="UP000664203">
    <property type="component" value="Unassembled WGS sequence"/>
</dbReference>
<dbReference type="SUPFAM" id="SSF52266">
    <property type="entry name" value="SGNH hydrolase"/>
    <property type="match status" value="1"/>
</dbReference>
<comment type="caution">
    <text evidence="2">The sequence shown here is derived from an EMBL/GenBank/DDBJ whole genome shotgun (WGS) entry which is preliminary data.</text>
</comment>
<dbReference type="GO" id="GO:0004622">
    <property type="term" value="F:phosphatidylcholine lysophospholipase activity"/>
    <property type="evidence" value="ECO:0007669"/>
    <property type="project" value="TreeGrafter"/>
</dbReference>
<dbReference type="InterPro" id="IPR013830">
    <property type="entry name" value="SGNH_hydro"/>
</dbReference>
<gene>
    <name evidence="2" type="ORF">ALECFALPRED_002762</name>
</gene>
<evidence type="ECO:0000313" key="3">
    <source>
        <dbReference type="Proteomes" id="UP000664203"/>
    </source>
</evidence>
<dbReference type="AlphaFoldDB" id="A0A8H3FNT8"/>
<dbReference type="PANTHER" id="PTHR30383">
    <property type="entry name" value="THIOESTERASE 1/PROTEASE 1/LYSOPHOSPHOLIPASE L1"/>
    <property type="match status" value="1"/>
</dbReference>
<protein>
    <recommendedName>
        <fullName evidence="1">SGNH hydrolase-type esterase domain-containing protein</fullName>
    </recommendedName>
</protein>
<dbReference type="InterPro" id="IPR036514">
    <property type="entry name" value="SGNH_hydro_sf"/>
</dbReference>